<gene>
    <name evidence="2" type="ORF">IPP15_07535</name>
</gene>
<dbReference type="PANTHER" id="PTHR43433">
    <property type="entry name" value="HYDROLASE, ALPHA/BETA FOLD FAMILY PROTEIN"/>
    <property type="match status" value="1"/>
</dbReference>
<evidence type="ECO:0000313" key="3">
    <source>
        <dbReference type="Proteomes" id="UP000808337"/>
    </source>
</evidence>
<protein>
    <submittedName>
        <fullName evidence="2">Alpha/beta hydrolase</fullName>
    </submittedName>
</protein>
<evidence type="ECO:0000259" key="1">
    <source>
        <dbReference type="Pfam" id="PF00561"/>
    </source>
</evidence>
<comment type="caution">
    <text evidence="2">The sequence shown here is derived from an EMBL/GenBank/DDBJ whole genome shotgun (WGS) entry which is preliminary data.</text>
</comment>
<dbReference type="InterPro" id="IPR000073">
    <property type="entry name" value="AB_hydrolase_1"/>
</dbReference>
<evidence type="ECO:0000313" key="2">
    <source>
        <dbReference type="EMBL" id="MBK9982261.1"/>
    </source>
</evidence>
<accession>A0A9D7STZ7</accession>
<dbReference type="Pfam" id="PF00561">
    <property type="entry name" value="Abhydrolase_1"/>
    <property type="match status" value="1"/>
</dbReference>
<dbReference type="EMBL" id="JADKGY010000006">
    <property type="protein sequence ID" value="MBK9982261.1"/>
    <property type="molecule type" value="Genomic_DNA"/>
</dbReference>
<organism evidence="2 3">
    <name type="scientific">Candidatus Opimibacter skivensis</name>
    <dbReference type="NCBI Taxonomy" id="2982028"/>
    <lineage>
        <taxon>Bacteria</taxon>
        <taxon>Pseudomonadati</taxon>
        <taxon>Bacteroidota</taxon>
        <taxon>Saprospiria</taxon>
        <taxon>Saprospirales</taxon>
        <taxon>Saprospiraceae</taxon>
        <taxon>Candidatus Opimibacter</taxon>
    </lineage>
</organism>
<name>A0A9D7STZ7_9BACT</name>
<dbReference type="PANTHER" id="PTHR43433:SF5">
    <property type="entry name" value="AB HYDROLASE-1 DOMAIN-CONTAINING PROTEIN"/>
    <property type="match status" value="1"/>
</dbReference>
<dbReference type="Proteomes" id="UP000808337">
    <property type="component" value="Unassembled WGS sequence"/>
</dbReference>
<proteinExistence type="predicted"/>
<sequence>MKLKLLLLHGALGNKDQFASLKEKLISQFDIYDFNFSGHGSNTNDVEFSIELFMEDTLFFLDEYNLDNVNIFGYSMGGYVALKLAKEHPEFVNKIMTLGTKFHWNKESAEKEVKMLNPEIIEEKIPKFAEDLRQNHFPNDWKSIMRKTAAMMTSLGNGTAMKPSDFAAIAQPVLICVGAEDKMVTIGESQAIADLLQDADLMVIPGFKHPIELNDVEILSTLIQNYFKGR</sequence>
<reference evidence="2 3" key="1">
    <citation type="submission" date="2020-10" db="EMBL/GenBank/DDBJ databases">
        <title>Connecting structure to function with the recovery of over 1000 high-quality activated sludge metagenome-assembled genomes encoding full-length rRNA genes using long-read sequencing.</title>
        <authorList>
            <person name="Singleton C.M."/>
            <person name="Petriglieri F."/>
            <person name="Kristensen J.M."/>
            <person name="Kirkegaard R.H."/>
            <person name="Michaelsen T.Y."/>
            <person name="Andersen M.H."/>
            <person name="Karst S.M."/>
            <person name="Dueholm M.S."/>
            <person name="Nielsen P.H."/>
            <person name="Albertsen M."/>
        </authorList>
    </citation>
    <scope>NUCLEOTIDE SEQUENCE [LARGE SCALE GENOMIC DNA]</scope>
    <source>
        <strain evidence="2">Ribe_18-Q3-R11-54_MAXAC.273</strain>
    </source>
</reference>
<keyword evidence="2" id="KW-0378">Hydrolase</keyword>
<dbReference type="SUPFAM" id="SSF53474">
    <property type="entry name" value="alpha/beta-Hydrolases"/>
    <property type="match status" value="1"/>
</dbReference>
<dbReference type="AlphaFoldDB" id="A0A9D7STZ7"/>
<feature type="domain" description="AB hydrolase-1" evidence="1">
    <location>
        <begin position="5"/>
        <end position="111"/>
    </location>
</feature>
<dbReference type="InterPro" id="IPR029058">
    <property type="entry name" value="AB_hydrolase_fold"/>
</dbReference>
<dbReference type="GO" id="GO:0016787">
    <property type="term" value="F:hydrolase activity"/>
    <property type="evidence" value="ECO:0007669"/>
    <property type="project" value="UniProtKB-KW"/>
</dbReference>
<dbReference type="Gene3D" id="3.40.50.1820">
    <property type="entry name" value="alpha/beta hydrolase"/>
    <property type="match status" value="1"/>
</dbReference>
<dbReference type="InterPro" id="IPR050471">
    <property type="entry name" value="AB_hydrolase"/>
</dbReference>